<dbReference type="Pfam" id="PF25344">
    <property type="entry name" value="PH_LRR1"/>
    <property type="match status" value="1"/>
</dbReference>
<evidence type="ECO:0000259" key="2">
    <source>
        <dbReference type="Pfam" id="PF25344"/>
    </source>
</evidence>
<dbReference type="Gene3D" id="3.80.10.10">
    <property type="entry name" value="Ribonuclease Inhibitor"/>
    <property type="match status" value="1"/>
</dbReference>
<sequence length="449" mass="51299">MECQLAIVKTNSNQRVRYSNVLLTLTNNPPKTIRHVPQSSLGIEIKKSSEPTTVIPLFENSIDKILTNNINGGMITIIFNDPKKIMYIKHGNKDYLNLLVLNLTYLKNGDLDKINLKHLTTSTRMPTKLAIDSHTKLKSAPYSEFVTSLTLNVKYDKMFCQILRGCEKLEILCIKKAFESSKVCLPKMFFYALLGLKKLKNFTFSENFSFDSDDITSLLESLTCDLVTLNLEDNGVTEFPDKFGKFQNLKKLNLGNNCMKTIPCSLTFLKDLIELDITTKNVLLLYLPIRCWNSFPQTDVTFGARSENGIIRRPHGEVIREIKESCYCYSHSPPKFQEVCSLAEICIANGNVIRTPITLPYNIQNDLSTAFYCDLCFKLRYDDGHHCQFSRRIMAFGRQFTMPHMGNVDLSIYCRTKLCKYCYASNPTPFIVDEDLQIPGFGELLFVDE</sequence>
<accession>A0A0K0G3T6</accession>
<reference evidence="3" key="1">
    <citation type="submission" date="2014-07" db="EMBL/GenBank/DDBJ databases">
        <authorList>
            <person name="Martin A.A"/>
            <person name="De Silva N."/>
        </authorList>
    </citation>
    <scope>NUCLEOTIDE SEQUENCE</scope>
</reference>
<name>A0A0K0G3T6_STRVS</name>
<dbReference type="InterPro" id="IPR050715">
    <property type="entry name" value="LRR-SigEffector_domain"/>
</dbReference>
<reference evidence="4" key="2">
    <citation type="submission" date="2015-08" db="UniProtKB">
        <authorList>
            <consortium name="WormBaseParasite"/>
        </authorList>
    </citation>
    <scope>IDENTIFICATION</scope>
</reference>
<feature type="domain" description="PIF1/LRR1 pleckstrin homology" evidence="2">
    <location>
        <begin position="2"/>
        <end position="110"/>
    </location>
</feature>
<dbReference type="SUPFAM" id="SSF52047">
    <property type="entry name" value="RNI-like"/>
    <property type="match status" value="1"/>
</dbReference>
<keyword evidence="3" id="KW-1185">Reference proteome</keyword>
<dbReference type="STRING" id="75913.A0A0K0G3T6"/>
<dbReference type="PANTHER" id="PTHR45752">
    <property type="entry name" value="LEUCINE-RICH REPEAT-CONTAINING"/>
    <property type="match status" value="1"/>
</dbReference>
<dbReference type="Proteomes" id="UP000035680">
    <property type="component" value="Unassembled WGS sequence"/>
</dbReference>
<dbReference type="InterPro" id="IPR057437">
    <property type="entry name" value="PIF1/LRR1_PH"/>
</dbReference>
<protein>
    <submittedName>
        <fullName evidence="4">Leucine-rich repeat containing protein</fullName>
    </submittedName>
</protein>
<dbReference type="InterPro" id="IPR001611">
    <property type="entry name" value="Leu-rich_rpt"/>
</dbReference>
<proteinExistence type="predicted"/>
<evidence type="ECO:0000313" key="4">
    <source>
        <dbReference type="WBParaSite" id="SVE_1939300.1"/>
    </source>
</evidence>
<evidence type="ECO:0000313" key="3">
    <source>
        <dbReference type="Proteomes" id="UP000035680"/>
    </source>
</evidence>
<dbReference type="WBParaSite" id="SVE_1939300.1">
    <property type="protein sequence ID" value="SVE_1939300.1"/>
    <property type="gene ID" value="SVE_1939300"/>
</dbReference>
<dbReference type="PROSITE" id="PS51450">
    <property type="entry name" value="LRR"/>
    <property type="match status" value="1"/>
</dbReference>
<keyword evidence="1" id="KW-0539">Nucleus</keyword>
<dbReference type="AlphaFoldDB" id="A0A0K0G3T6"/>
<dbReference type="PANTHER" id="PTHR45752:SF187">
    <property type="entry name" value="LEUCINE-RICH REPEAT AND IQ DOMAIN-CONTAINING PROTEIN 4"/>
    <property type="match status" value="1"/>
</dbReference>
<evidence type="ECO:0000256" key="1">
    <source>
        <dbReference type="ARBA" id="ARBA00023242"/>
    </source>
</evidence>
<organism evidence="3 4">
    <name type="scientific">Strongyloides venezuelensis</name>
    <name type="common">Threadworm</name>
    <dbReference type="NCBI Taxonomy" id="75913"/>
    <lineage>
        <taxon>Eukaryota</taxon>
        <taxon>Metazoa</taxon>
        <taxon>Ecdysozoa</taxon>
        <taxon>Nematoda</taxon>
        <taxon>Chromadorea</taxon>
        <taxon>Rhabditida</taxon>
        <taxon>Tylenchina</taxon>
        <taxon>Panagrolaimomorpha</taxon>
        <taxon>Strongyloidoidea</taxon>
        <taxon>Strongyloididae</taxon>
        <taxon>Strongyloides</taxon>
    </lineage>
</organism>
<dbReference type="InterPro" id="IPR032675">
    <property type="entry name" value="LRR_dom_sf"/>
</dbReference>